<dbReference type="SMART" id="SM00869">
    <property type="entry name" value="Autotransporter"/>
    <property type="match status" value="1"/>
</dbReference>
<dbReference type="SUPFAM" id="SSF103515">
    <property type="entry name" value="Autotransporter"/>
    <property type="match status" value="1"/>
</dbReference>
<evidence type="ECO:0000259" key="2">
    <source>
        <dbReference type="PROSITE" id="PS51208"/>
    </source>
</evidence>
<accession>A0AA92LP25</accession>
<sequence>MSMNKNTKLSNLVKLTLATSMGFVFTTGVSANVNIDNLTGLAASGGADAYDVYNLKALYEYVNANQAWNSGLYQLLESATTKEEAAALASALSPDRSGASLYSVMSSQSLFSNTLRKRGTDFILGDYGNTSMWVSVLGADSSHYVTNDGSNRYDGYDSESTGIAFGYDLMRSSDAIVGLAFSQQTTDVENRLTDRTLDIENYYAALHGLFKFDDMYLSAQGIVGWSDYLSKHNVNGVPSYSGSTAEDATFGGDNYGVSADLYYPLYVGSFTVLPSVYADYQLVRVDGYKENQADNSLLVKDFDKLEHEALYLGVGVEVANSISTNLGIFSAQAKFKAKQEVLDHSTFSKGRLANGGYEFSAPIAQLDDTFYETNVDLTWETTSNFSFNLGAQYSWSDSQDTTMFYGRGAYSF</sequence>
<reference evidence="3 4" key="1">
    <citation type="submission" date="2021-01" db="EMBL/GenBank/DDBJ databases">
        <title>Characterization of a novel blaVMB-2- harboring plasmid in Vibrio diabolicus.</title>
        <authorList>
            <person name="Liu M."/>
        </authorList>
    </citation>
    <scope>NUCLEOTIDE SEQUENCE [LARGE SCALE GENOMIC DNA]</scope>
    <source>
        <strain evidence="3 4">SLV18</strain>
        <plasmid evidence="3 4">pSLV18-213K</plasmid>
    </source>
</reference>
<evidence type="ECO:0000313" key="3">
    <source>
        <dbReference type="EMBL" id="QRG81524.1"/>
    </source>
</evidence>
<dbReference type="Gene3D" id="2.40.128.130">
    <property type="entry name" value="Autotransporter beta-domain"/>
    <property type="match status" value="1"/>
</dbReference>
<keyword evidence="3" id="KW-0614">Plasmid</keyword>
<gene>
    <name evidence="3" type="ORF">JOS67_00205</name>
</gene>
<evidence type="ECO:0000256" key="1">
    <source>
        <dbReference type="SAM" id="SignalP"/>
    </source>
</evidence>
<feature type="domain" description="Autotransporter" evidence="2">
    <location>
        <begin position="125"/>
        <end position="412"/>
    </location>
</feature>
<dbReference type="EMBL" id="CP069194">
    <property type="protein sequence ID" value="QRG81524.1"/>
    <property type="molecule type" value="Genomic_DNA"/>
</dbReference>
<protein>
    <submittedName>
        <fullName evidence="3">Autotransporter outer membrane beta-barrel domain-containing protein</fullName>
    </submittedName>
</protein>
<evidence type="ECO:0000313" key="4">
    <source>
        <dbReference type="Proteomes" id="UP000596337"/>
    </source>
</evidence>
<proteinExistence type="predicted"/>
<dbReference type="PROSITE" id="PS51208">
    <property type="entry name" value="AUTOTRANSPORTER"/>
    <property type="match status" value="1"/>
</dbReference>
<keyword evidence="1" id="KW-0732">Signal</keyword>
<feature type="chain" id="PRO_5041731918" evidence="1">
    <location>
        <begin position="32"/>
        <end position="412"/>
    </location>
</feature>
<dbReference type="AlphaFoldDB" id="A0AA92LP25"/>
<name>A0AA92LP25_9VIBR</name>
<organism evidence="3 4">
    <name type="scientific">Vibrio diabolicus</name>
    <dbReference type="NCBI Taxonomy" id="50719"/>
    <lineage>
        <taxon>Bacteria</taxon>
        <taxon>Pseudomonadati</taxon>
        <taxon>Pseudomonadota</taxon>
        <taxon>Gammaproteobacteria</taxon>
        <taxon>Vibrionales</taxon>
        <taxon>Vibrionaceae</taxon>
        <taxon>Vibrio</taxon>
        <taxon>Vibrio diabolicus subgroup</taxon>
    </lineage>
</organism>
<dbReference type="InterPro" id="IPR036709">
    <property type="entry name" value="Autotransporte_beta_dom_sf"/>
</dbReference>
<dbReference type="InterPro" id="IPR005546">
    <property type="entry name" value="Autotransporte_beta"/>
</dbReference>
<dbReference type="RefSeq" id="WP_203346340.1">
    <property type="nucleotide sequence ID" value="NZ_CP069194.1"/>
</dbReference>
<dbReference type="Proteomes" id="UP000596337">
    <property type="component" value="Plasmid pSLV18-213K"/>
</dbReference>
<dbReference type="Pfam" id="PF03797">
    <property type="entry name" value="Autotransporter"/>
    <property type="match status" value="1"/>
</dbReference>
<geneLocation type="plasmid" evidence="3 4">
    <name>pSLV18-213K</name>
</geneLocation>
<feature type="signal peptide" evidence="1">
    <location>
        <begin position="1"/>
        <end position="31"/>
    </location>
</feature>